<evidence type="ECO:0000256" key="4">
    <source>
        <dbReference type="ARBA" id="ARBA00023163"/>
    </source>
</evidence>
<dbReference type="Pfam" id="PF02607">
    <property type="entry name" value="B12-binding_2"/>
    <property type="match status" value="1"/>
</dbReference>
<dbReference type="InterPro" id="IPR009061">
    <property type="entry name" value="DNA-bd_dom_put_sf"/>
</dbReference>
<dbReference type="Gene3D" id="1.10.1240.10">
    <property type="entry name" value="Methionine synthase domain"/>
    <property type="match status" value="1"/>
</dbReference>
<dbReference type="InterPro" id="IPR036594">
    <property type="entry name" value="Meth_synthase_dom"/>
</dbReference>
<organism evidence="6">
    <name type="scientific">Lentimicrobium saccharophilum</name>
    <dbReference type="NCBI Taxonomy" id="1678841"/>
    <lineage>
        <taxon>Bacteria</taxon>
        <taxon>Pseudomonadati</taxon>
        <taxon>Bacteroidota</taxon>
        <taxon>Bacteroidia</taxon>
        <taxon>Bacteroidales</taxon>
        <taxon>Lentimicrobiaceae</taxon>
        <taxon>Lentimicrobium</taxon>
    </lineage>
</organism>
<keyword evidence="3 6" id="KW-0238">DNA-binding</keyword>
<dbReference type="Proteomes" id="UP000053091">
    <property type="component" value="Unassembled WGS sequence"/>
</dbReference>
<dbReference type="SMART" id="SM00422">
    <property type="entry name" value="HTH_MERR"/>
    <property type="match status" value="1"/>
</dbReference>
<dbReference type="PROSITE" id="PS50937">
    <property type="entry name" value="HTH_MERR_2"/>
    <property type="match status" value="1"/>
</dbReference>
<evidence type="ECO:0000256" key="3">
    <source>
        <dbReference type="ARBA" id="ARBA00023125"/>
    </source>
</evidence>
<dbReference type="Pfam" id="PF13411">
    <property type="entry name" value="MerR_1"/>
    <property type="match status" value="1"/>
</dbReference>
<dbReference type="InterPro" id="IPR036724">
    <property type="entry name" value="Cobalamin-bd_sf"/>
</dbReference>
<keyword evidence="1" id="KW-0678">Repressor</keyword>
<reference evidence="6" key="1">
    <citation type="journal article" date="2015" name="Genome Announc.">
        <title>Draft Genome Sequence of Bacteroidales Strain TBC1, a Novel Isolate from a Methanogenic Wastewater Treatment System.</title>
        <authorList>
            <person name="Tourlousse D.M."/>
            <person name="Matsuura N."/>
            <person name="Sun L."/>
            <person name="Toyonaga M."/>
            <person name="Kuroda K."/>
            <person name="Ohashi A."/>
            <person name="Cruz R."/>
            <person name="Yamaguchi T."/>
            <person name="Sekiguchi Y."/>
        </authorList>
    </citation>
    <scope>NUCLEOTIDE SEQUENCE [LARGE SCALE GENOMIC DNA]</scope>
    <source>
        <strain evidence="6">TBC1</strain>
    </source>
</reference>
<keyword evidence="4" id="KW-0804">Transcription</keyword>
<dbReference type="InterPro" id="IPR047057">
    <property type="entry name" value="MerR_fam"/>
</dbReference>
<dbReference type="STRING" id="1678841.TBC1_12706"/>
<sequence length="302" mass="35239">MFYTAQPMIRYSIKDLEKLTGIKAHTIRIWEKRYQLIEPERTSTNIRYYSDNDLKKLLNVSILNRNGLKISNIVNMGNEEINERIMEISETSYDHDNQIEQLIVAMIDFDEVRFERVLTTSIIKSGFDDTVINLLYPFFEKIGILWQIGTIFPAQEHFVSNIIRQKLIIAIDGQNNPLKPDTKCILMALPSGEWHELGLLFYYYLARKAGLRVIYLGQSVPFEDLIEVSRKQTVDLFFTSMTTPLTQKKYSEYIQQLSLAFSEKQVFVTGYQTKEYPVELPGNVIRIESPEHFTEMLKSLHS</sequence>
<dbReference type="InterPro" id="IPR003759">
    <property type="entry name" value="Cbl-bd_cap"/>
</dbReference>
<accession>A0A0S7BV73</accession>
<evidence type="ECO:0000256" key="1">
    <source>
        <dbReference type="ARBA" id="ARBA00022491"/>
    </source>
</evidence>
<dbReference type="CDD" id="cd01104">
    <property type="entry name" value="HTH_MlrA-CarA"/>
    <property type="match status" value="1"/>
</dbReference>
<feature type="domain" description="HTH merR-type" evidence="5">
    <location>
        <begin position="10"/>
        <end position="73"/>
    </location>
</feature>
<gene>
    <name evidence="6" type="ORF">TBC1_12706</name>
</gene>
<dbReference type="EMBL" id="DF968183">
    <property type="protein sequence ID" value="GAP44892.1"/>
    <property type="molecule type" value="Genomic_DNA"/>
</dbReference>
<dbReference type="GO" id="GO:0003677">
    <property type="term" value="F:DNA binding"/>
    <property type="evidence" value="ECO:0007669"/>
    <property type="project" value="UniProtKB-KW"/>
</dbReference>
<dbReference type="PANTHER" id="PTHR30204:SF69">
    <property type="entry name" value="MERR-FAMILY TRANSCRIPTIONAL REGULATOR"/>
    <property type="match status" value="1"/>
</dbReference>
<dbReference type="InterPro" id="IPR000551">
    <property type="entry name" value="MerR-type_HTH_dom"/>
</dbReference>
<dbReference type="AlphaFoldDB" id="A0A0S7BV73"/>
<name>A0A0S7BV73_9BACT</name>
<dbReference type="GO" id="GO:0046872">
    <property type="term" value="F:metal ion binding"/>
    <property type="evidence" value="ECO:0007669"/>
    <property type="project" value="InterPro"/>
</dbReference>
<dbReference type="GO" id="GO:0031419">
    <property type="term" value="F:cobalamin binding"/>
    <property type="evidence" value="ECO:0007669"/>
    <property type="project" value="InterPro"/>
</dbReference>
<dbReference type="PATRIC" id="fig|1678841.3.peg.3454"/>
<dbReference type="Gene3D" id="3.40.50.280">
    <property type="entry name" value="Cobalamin-binding domain"/>
    <property type="match status" value="1"/>
</dbReference>
<evidence type="ECO:0000259" key="5">
    <source>
        <dbReference type="PROSITE" id="PS50937"/>
    </source>
</evidence>
<keyword evidence="7" id="KW-1185">Reference proteome</keyword>
<evidence type="ECO:0000313" key="6">
    <source>
        <dbReference type="EMBL" id="GAP44892.1"/>
    </source>
</evidence>
<evidence type="ECO:0000313" key="7">
    <source>
        <dbReference type="Proteomes" id="UP000053091"/>
    </source>
</evidence>
<dbReference type="GO" id="GO:0003700">
    <property type="term" value="F:DNA-binding transcription factor activity"/>
    <property type="evidence" value="ECO:0007669"/>
    <property type="project" value="InterPro"/>
</dbReference>
<dbReference type="SUPFAM" id="SSF52242">
    <property type="entry name" value="Cobalamin (vitamin B12)-binding domain"/>
    <property type="match status" value="1"/>
</dbReference>
<proteinExistence type="predicted"/>
<dbReference type="SUPFAM" id="SSF46955">
    <property type="entry name" value="Putative DNA-binding domain"/>
    <property type="match status" value="1"/>
</dbReference>
<evidence type="ECO:0000256" key="2">
    <source>
        <dbReference type="ARBA" id="ARBA00023015"/>
    </source>
</evidence>
<dbReference type="Gene3D" id="1.10.1660.10">
    <property type="match status" value="1"/>
</dbReference>
<dbReference type="PANTHER" id="PTHR30204">
    <property type="entry name" value="REDOX-CYCLING DRUG-SENSING TRANSCRIPTIONAL ACTIVATOR SOXR"/>
    <property type="match status" value="1"/>
</dbReference>
<protein>
    <submittedName>
        <fullName evidence="6">DNA-binding transcriptional regulator, MerR family</fullName>
    </submittedName>
</protein>
<keyword evidence="2" id="KW-0805">Transcription regulation</keyword>